<comment type="caution">
    <text evidence="1">The sequence shown here is derived from an EMBL/GenBank/DDBJ whole genome shotgun (WGS) entry which is preliminary data.</text>
</comment>
<gene>
    <name evidence="1" type="ORF">LCGC14_2878360</name>
</gene>
<dbReference type="EMBL" id="LAZR01056070">
    <property type="protein sequence ID" value="KKK74978.1"/>
    <property type="molecule type" value="Genomic_DNA"/>
</dbReference>
<reference evidence="1" key="1">
    <citation type="journal article" date="2015" name="Nature">
        <title>Complex archaea that bridge the gap between prokaryotes and eukaryotes.</title>
        <authorList>
            <person name="Spang A."/>
            <person name="Saw J.H."/>
            <person name="Jorgensen S.L."/>
            <person name="Zaremba-Niedzwiedzka K."/>
            <person name="Martijn J."/>
            <person name="Lind A.E."/>
            <person name="van Eijk R."/>
            <person name="Schleper C."/>
            <person name="Guy L."/>
            <person name="Ettema T.J."/>
        </authorList>
    </citation>
    <scope>NUCLEOTIDE SEQUENCE</scope>
</reference>
<evidence type="ECO:0008006" key="2">
    <source>
        <dbReference type="Google" id="ProtNLM"/>
    </source>
</evidence>
<sequence length="327" mass="36889">MIDKLIEDMELAIRSIRKWPGKKIQLFHHNDSDGLCSGAILQKAFERAGYDVNRFSLEKPYPAVLKKIYEQDGRVLVFADFAGRIAPMISDFNQGRNLTLILDHHVAEASTDPNVFNLDPELYGLKGDRDITASTTCYFFGLAMDPVNRDMAHIAAIGAVGDKFFENGRLVSQNREVVMEAVKQDRIEIREHETGEDYYLISEGGPLPCDQLGDYLDTLGAAGFYQNGPDIGIKVCHEGISPASDRMVEELRVIQIKAFDEEIKRIRNGGLKKTRRIQWFHVKNRFSPMGVKMVGAFCDNIKNTDDFDPHRYIAGFQIIPNEIPGFG</sequence>
<dbReference type="SUPFAM" id="SSF64182">
    <property type="entry name" value="DHH phosphoesterases"/>
    <property type="match status" value="1"/>
</dbReference>
<feature type="non-terminal residue" evidence="1">
    <location>
        <position position="327"/>
    </location>
</feature>
<dbReference type="InterPro" id="IPR051673">
    <property type="entry name" value="SSDNA_exonuclease_RecJ"/>
</dbReference>
<evidence type="ECO:0000313" key="1">
    <source>
        <dbReference type="EMBL" id="KKK74978.1"/>
    </source>
</evidence>
<dbReference type="PANTHER" id="PTHR30255:SF2">
    <property type="entry name" value="SINGLE-STRANDED-DNA-SPECIFIC EXONUCLEASE RECJ"/>
    <property type="match status" value="1"/>
</dbReference>
<name>A0A0F8Y140_9ZZZZ</name>
<accession>A0A0F8Y140</accession>
<dbReference type="Gene3D" id="3.90.1640.30">
    <property type="match status" value="1"/>
</dbReference>
<dbReference type="AlphaFoldDB" id="A0A0F8Y140"/>
<dbReference type="InterPro" id="IPR038763">
    <property type="entry name" value="DHH_sf"/>
</dbReference>
<protein>
    <recommendedName>
        <fullName evidence="2">DDH domain-containing protein</fullName>
    </recommendedName>
</protein>
<dbReference type="PANTHER" id="PTHR30255">
    <property type="entry name" value="SINGLE-STRANDED-DNA-SPECIFIC EXONUCLEASE RECJ"/>
    <property type="match status" value="1"/>
</dbReference>
<proteinExistence type="predicted"/>
<organism evidence="1">
    <name type="scientific">marine sediment metagenome</name>
    <dbReference type="NCBI Taxonomy" id="412755"/>
    <lineage>
        <taxon>unclassified sequences</taxon>
        <taxon>metagenomes</taxon>
        <taxon>ecological metagenomes</taxon>
    </lineage>
</organism>